<proteinExistence type="predicted"/>
<keyword evidence="3 5" id="KW-0067">ATP-binding</keyword>
<dbReference type="PANTHER" id="PTHR42788">
    <property type="entry name" value="TAURINE IMPORT ATP-BINDING PROTEIN-RELATED"/>
    <property type="match status" value="1"/>
</dbReference>
<evidence type="ECO:0000256" key="2">
    <source>
        <dbReference type="ARBA" id="ARBA00022741"/>
    </source>
</evidence>
<dbReference type="CDD" id="cd03293">
    <property type="entry name" value="ABC_NrtD_SsuB_transporters"/>
    <property type="match status" value="1"/>
</dbReference>
<dbReference type="SMART" id="SM00382">
    <property type="entry name" value="AAA"/>
    <property type="match status" value="1"/>
</dbReference>
<dbReference type="InterPro" id="IPR050166">
    <property type="entry name" value="ABC_transporter_ATP-bind"/>
</dbReference>
<comment type="caution">
    <text evidence="5">The sequence shown here is derived from an EMBL/GenBank/DDBJ whole genome shotgun (WGS) entry which is preliminary data.</text>
</comment>
<dbReference type="InterPro" id="IPR027417">
    <property type="entry name" value="P-loop_NTPase"/>
</dbReference>
<evidence type="ECO:0000259" key="4">
    <source>
        <dbReference type="PROSITE" id="PS50893"/>
    </source>
</evidence>
<dbReference type="Pfam" id="PF00005">
    <property type="entry name" value="ABC_tran"/>
    <property type="match status" value="1"/>
</dbReference>
<feature type="domain" description="ABC transporter" evidence="4">
    <location>
        <begin position="8"/>
        <end position="231"/>
    </location>
</feature>
<dbReference type="Proteomes" id="UP001550850">
    <property type="component" value="Unassembled WGS sequence"/>
</dbReference>
<organism evidence="5 6">
    <name type="scientific">Streptomyces fragilis</name>
    <dbReference type="NCBI Taxonomy" id="67301"/>
    <lineage>
        <taxon>Bacteria</taxon>
        <taxon>Bacillati</taxon>
        <taxon>Actinomycetota</taxon>
        <taxon>Actinomycetes</taxon>
        <taxon>Kitasatosporales</taxon>
        <taxon>Streptomycetaceae</taxon>
        <taxon>Streptomyces</taxon>
    </lineage>
</organism>
<dbReference type="GO" id="GO:0005524">
    <property type="term" value="F:ATP binding"/>
    <property type="evidence" value="ECO:0007669"/>
    <property type="project" value="UniProtKB-KW"/>
</dbReference>
<sequence>MSPAEPDIRLRDVTVRYGPPRNPVTAVADASLTVRPGEFVVLVGPSGCGKTTLLRLVAGLEQPAAGTVEVRRATGVVFQTPRLFPWRTVGGNLSFALARNGVARAERPARVAELLSLVGLPGMAGRRTWELSGGQQQRVAIARALATEPQILLMDEPFAALDAFTRERLQEEVRTLAASTGTTVLFVTHSAEEAVLLGSRVLVMAAGPGRIVDEMTVPLPRAAATDTAALRGDPRFAALRAELAAVTRAATAA</sequence>
<dbReference type="SUPFAM" id="SSF52540">
    <property type="entry name" value="P-loop containing nucleoside triphosphate hydrolases"/>
    <property type="match status" value="1"/>
</dbReference>
<dbReference type="PANTHER" id="PTHR42788:SF13">
    <property type="entry name" value="ALIPHATIC SULFONATES IMPORT ATP-BINDING PROTEIN SSUB"/>
    <property type="match status" value="1"/>
</dbReference>
<protein>
    <submittedName>
        <fullName evidence="5">ABC transporter ATP-binding protein</fullName>
    </submittedName>
</protein>
<dbReference type="RefSeq" id="WP_108952338.1">
    <property type="nucleotide sequence ID" value="NZ_BEVZ01000002.1"/>
</dbReference>
<name>A0ABV2YIU5_9ACTN</name>
<dbReference type="EMBL" id="JBEZUR010000021">
    <property type="protein sequence ID" value="MEU3555658.1"/>
    <property type="molecule type" value="Genomic_DNA"/>
</dbReference>
<accession>A0ABV2YIU5</accession>
<dbReference type="Gene3D" id="3.40.50.300">
    <property type="entry name" value="P-loop containing nucleotide triphosphate hydrolases"/>
    <property type="match status" value="1"/>
</dbReference>
<keyword evidence="2" id="KW-0547">Nucleotide-binding</keyword>
<dbReference type="InterPro" id="IPR003593">
    <property type="entry name" value="AAA+_ATPase"/>
</dbReference>
<dbReference type="PROSITE" id="PS50893">
    <property type="entry name" value="ABC_TRANSPORTER_2"/>
    <property type="match status" value="1"/>
</dbReference>
<dbReference type="InterPro" id="IPR017871">
    <property type="entry name" value="ABC_transporter-like_CS"/>
</dbReference>
<evidence type="ECO:0000313" key="5">
    <source>
        <dbReference type="EMBL" id="MEU3555658.1"/>
    </source>
</evidence>
<evidence type="ECO:0000256" key="3">
    <source>
        <dbReference type="ARBA" id="ARBA00022840"/>
    </source>
</evidence>
<dbReference type="PROSITE" id="PS00211">
    <property type="entry name" value="ABC_TRANSPORTER_1"/>
    <property type="match status" value="1"/>
</dbReference>
<gene>
    <name evidence="5" type="ORF">AB0E65_15795</name>
</gene>
<keyword evidence="1" id="KW-0813">Transport</keyword>
<keyword evidence="6" id="KW-1185">Reference proteome</keyword>
<reference evidence="5 6" key="1">
    <citation type="submission" date="2024-06" db="EMBL/GenBank/DDBJ databases">
        <title>The Natural Products Discovery Center: Release of the First 8490 Sequenced Strains for Exploring Actinobacteria Biosynthetic Diversity.</title>
        <authorList>
            <person name="Kalkreuter E."/>
            <person name="Kautsar S.A."/>
            <person name="Yang D."/>
            <person name="Bader C.D."/>
            <person name="Teijaro C.N."/>
            <person name="Fluegel L."/>
            <person name="Davis C.M."/>
            <person name="Simpson J.R."/>
            <person name="Lauterbach L."/>
            <person name="Steele A.D."/>
            <person name="Gui C."/>
            <person name="Meng S."/>
            <person name="Li G."/>
            <person name="Viehrig K."/>
            <person name="Ye F."/>
            <person name="Su P."/>
            <person name="Kiefer A.F."/>
            <person name="Nichols A."/>
            <person name="Cepeda A.J."/>
            <person name="Yan W."/>
            <person name="Fan B."/>
            <person name="Jiang Y."/>
            <person name="Adhikari A."/>
            <person name="Zheng C.-J."/>
            <person name="Schuster L."/>
            <person name="Cowan T.M."/>
            <person name="Smanski M.J."/>
            <person name="Chevrette M.G."/>
            <person name="De Carvalho L.P.S."/>
            <person name="Shen B."/>
        </authorList>
    </citation>
    <scope>NUCLEOTIDE SEQUENCE [LARGE SCALE GENOMIC DNA]</scope>
    <source>
        <strain evidence="5 6">NPDC038104</strain>
    </source>
</reference>
<evidence type="ECO:0000256" key="1">
    <source>
        <dbReference type="ARBA" id="ARBA00022448"/>
    </source>
</evidence>
<dbReference type="InterPro" id="IPR003439">
    <property type="entry name" value="ABC_transporter-like_ATP-bd"/>
</dbReference>
<evidence type="ECO:0000313" key="6">
    <source>
        <dbReference type="Proteomes" id="UP001550850"/>
    </source>
</evidence>